<evidence type="ECO:0000313" key="2">
    <source>
        <dbReference type="Proteomes" id="UP000326380"/>
    </source>
</evidence>
<keyword evidence="2" id="KW-1185">Reference proteome</keyword>
<dbReference type="SUPFAM" id="SSF63829">
    <property type="entry name" value="Calcium-dependent phosphotriesterase"/>
    <property type="match status" value="1"/>
</dbReference>
<accession>A0A7L4ZZH5</accession>
<dbReference type="AlphaFoldDB" id="A0A7L4ZZH5"/>
<dbReference type="Proteomes" id="UP000326380">
    <property type="component" value="Unassembled WGS sequence"/>
</dbReference>
<name>A0A7L4ZZH5_9BACT</name>
<sequence length="472" mass="48863">MPRTFTPWRRSVVLTGAALLLGLATRAQTLDPTFTLPRLTAVASNGTVVDGIINDVVLLPDGKYLVGGSFQRINGVVANNLARLLPDGTLDATFAGSADAPVYALALQPDGKILVGGAFSALSGQARQSVGRLLAGGSIDVSFTPASQPLPGATAVVSRIALEANGNVLISGRFNVRGAGSSAQQIARLSGTSGQTDAGFQPGIAGNTGITDVLVQPDGKILVSGVTSAYVLGTLLTRFLPDGSVDNSFTTHTTYFISGINDLALDPAGNIYAAGESNTYGLLRYSPSGNVQYSFQAGGQITNVGAVAVQPNGRVLIGAGRLYRMLPDGNADASFAPANGPTSLGYYNVRRLLVQPNGAIVAAGLMTVPGSTATTGMVRLLDANVLHVRPAAADARVAAWPVPAHDELNLELGTASRPQRVQLLDALGRAVYTQHQPAVQQRLTVSGFPAGTYQLQVDYADGSRAQRRVVLH</sequence>
<proteinExistence type="predicted"/>
<dbReference type="InterPro" id="IPR026444">
    <property type="entry name" value="Secre_tail"/>
</dbReference>
<reference evidence="1 2" key="1">
    <citation type="submission" date="2019-09" db="EMBL/GenBank/DDBJ databases">
        <title>Genome sequence of Hymenobacter sp. M3.</title>
        <authorList>
            <person name="Srinivasan S."/>
        </authorList>
    </citation>
    <scope>NUCLEOTIDE SEQUENCE [LARGE SCALE GENOMIC DNA]</scope>
    <source>
        <strain evidence="1 2">M3</strain>
    </source>
</reference>
<dbReference type="RefSeq" id="WP_151077007.1">
    <property type="nucleotide sequence ID" value="NZ_CP047647.1"/>
</dbReference>
<dbReference type="Gene3D" id="2.80.10.50">
    <property type="match status" value="3"/>
</dbReference>
<dbReference type="EMBL" id="VTWU01000001">
    <property type="protein sequence ID" value="KAA9339359.1"/>
    <property type="molecule type" value="Genomic_DNA"/>
</dbReference>
<protein>
    <submittedName>
        <fullName evidence="1">T9SS type A sorting domain-containing protein</fullName>
    </submittedName>
</protein>
<gene>
    <name evidence="1" type="ORF">F0P96_01695</name>
</gene>
<comment type="caution">
    <text evidence="1">The sequence shown here is derived from an EMBL/GenBank/DDBJ whole genome shotgun (WGS) entry which is preliminary data.</text>
</comment>
<dbReference type="NCBIfam" id="TIGR02608">
    <property type="entry name" value="delta_60_rpt"/>
    <property type="match status" value="4"/>
</dbReference>
<dbReference type="NCBIfam" id="TIGR04183">
    <property type="entry name" value="Por_Secre_tail"/>
    <property type="match status" value="1"/>
</dbReference>
<dbReference type="InterPro" id="IPR013431">
    <property type="entry name" value="Delta_60_rpt"/>
</dbReference>
<evidence type="ECO:0000313" key="1">
    <source>
        <dbReference type="EMBL" id="KAA9339359.1"/>
    </source>
</evidence>
<dbReference type="Pfam" id="PF17164">
    <property type="entry name" value="DUF5122"/>
    <property type="match status" value="3"/>
</dbReference>
<organism evidence="1 2">
    <name type="scientific">Hymenobacter busanensis</name>
    <dbReference type="NCBI Taxonomy" id="2607656"/>
    <lineage>
        <taxon>Bacteria</taxon>
        <taxon>Pseudomonadati</taxon>
        <taxon>Bacteroidota</taxon>
        <taxon>Cytophagia</taxon>
        <taxon>Cytophagales</taxon>
        <taxon>Hymenobacteraceae</taxon>
        <taxon>Hymenobacter</taxon>
    </lineage>
</organism>